<sequence length="119" mass="12890">MSTSSISSPKINSNTPISSTTNTISTSAKSTQLYDRKWNFNDGRSPWGMKNNAEIWNGRVAQMAFTIVLIQELLFGKGVIQGIQDGDFGAKLMVGVTGVTILGLTGWLALKGNESDIEY</sequence>
<dbReference type="SUPFAM" id="SSF103511">
    <property type="entry name" value="Chlorophyll a-b binding protein"/>
    <property type="match status" value="1"/>
</dbReference>
<evidence type="ECO:0000313" key="4">
    <source>
        <dbReference type="Proteomes" id="UP001165065"/>
    </source>
</evidence>
<comment type="caution">
    <text evidence="3">The sequence shown here is derived from an EMBL/GenBank/DDBJ whole genome shotgun (WGS) entry which is preliminary data.</text>
</comment>
<evidence type="ECO:0000313" key="3">
    <source>
        <dbReference type="EMBL" id="GMI48078.1"/>
    </source>
</evidence>
<gene>
    <name evidence="3" type="ORF">TrCOL_g8915</name>
</gene>
<accession>A0A9W7GQ57</accession>
<keyword evidence="2" id="KW-0472">Membrane</keyword>
<keyword evidence="4" id="KW-1185">Reference proteome</keyword>
<proteinExistence type="predicted"/>
<keyword evidence="2" id="KW-1133">Transmembrane helix</keyword>
<reference evidence="4" key="1">
    <citation type="journal article" date="2023" name="Commun. Biol.">
        <title>Genome analysis of Parmales, the sister group of diatoms, reveals the evolutionary specialization of diatoms from phago-mixotrophs to photoautotrophs.</title>
        <authorList>
            <person name="Ban H."/>
            <person name="Sato S."/>
            <person name="Yoshikawa S."/>
            <person name="Yamada K."/>
            <person name="Nakamura Y."/>
            <person name="Ichinomiya M."/>
            <person name="Sato N."/>
            <person name="Blanc-Mathieu R."/>
            <person name="Endo H."/>
            <person name="Kuwata A."/>
            <person name="Ogata H."/>
        </authorList>
    </citation>
    <scope>NUCLEOTIDE SEQUENCE [LARGE SCALE GENOMIC DNA]</scope>
</reference>
<protein>
    <recommendedName>
        <fullName evidence="5">Chlorophyll A-B binding protein</fullName>
    </recommendedName>
</protein>
<dbReference type="Proteomes" id="UP001165065">
    <property type="component" value="Unassembled WGS sequence"/>
</dbReference>
<evidence type="ECO:0000256" key="1">
    <source>
        <dbReference type="SAM" id="MobiDB-lite"/>
    </source>
</evidence>
<organism evidence="3 4">
    <name type="scientific">Triparma columacea</name>
    <dbReference type="NCBI Taxonomy" id="722753"/>
    <lineage>
        <taxon>Eukaryota</taxon>
        <taxon>Sar</taxon>
        <taxon>Stramenopiles</taxon>
        <taxon>Ochrophyta</taxon>
        <taxon>Bolidophyceae</taxon>
        <taxon>Parmales</taxon>
        <taxon>Triparmaceae</taxon>
        <taxon>Triparma</taxon>
    </lineage>
</organism>
<dbReference type="EMBL" id="BRYA01000374">
    <property type="protein sequence ID" value="GMI48078.1"/>
    <property type="molecule type" value="Genomic_DNA"/>
</dbReference>
<name>A0A9W7GQ57_9STRA</name>
<keyword evidence="2" id="KW-0812">Transmembrane</keyword>
<feature type="region of interest" description="Disordered" evidence="1">
    <location>
        <begin position="1"/>
        <end position="28"/>
    </location>
</feature>
<dbReference type="OrthoDB" id="202447at2759"/>
<dbReference type="Gene3D" id="1.10.3460.10">
    <property type="entry name" value="Chlorophyll a/b binding protein domain"/>
    <property type="match status" value="1"/>
</dbReference>
<evidence type="ECO:0000256" key="2">
    <source>
        <dbReference type="SAM" id="Phobius"/>
    </source>
</evidence>
<feature type="transmembrane region" description="Helical" evidence="2">
    <location>
        <begin position="92"/>
        <end position="110"/>
    </location>
</feature>
<evidence type="ECO:0008006" key="5">
    <source>
        <dbReference type="Google" id="ProtNLM"/>
    </source>
</evidence>
<dbReference type="AlphaFoldDB" id="A0A9W7GQ57"/>